<keyword evidence="1" id="KW-0732">Signal</keyword>
<dbReference type="InterPro" id="IPR050361">
    <property type="entry name" value="MPP/UQCRC_Complex"/>
</dbReference>
<dbReference type="Pfam" id="PF05193">
    <property type="entry name" value="Peptidase_M16_C"/>
    <property type="match status" value="1"/>
</dbReference>
<keyword evidence="5" id="KW-1185">Reference proteome</keyword>
<dbReference type="PANTHER" id="PTHR11851:SF224">
    <property type="entry name" value="PROCESSING PROTEASE"/>
    <property type="match status" value="1"/>
</dbReference>
<protein>
    <submittedName>
        <fullName evidence="4">Zinc protease</fullName>
    </submittedName>
</protein>
<dbReference type="EMBL" id="FYEX01000001">
    <property type="protein sequence ID" value="SNC64287.1"/>
    <property type="molecule type" value="Genomic_DNA"/>
</dbReference>
<dbReference type="GO" id="GO:0046872">
    <property type="term" value="F:metal ion binding"/>
    <property type="evidence" value="ECO:0007669"/>
    <property type="project" value="InterPro"/>
</dbReference>
<dbReference type="AlphaFoldDB" id="A0A212TE09"/>
<dbReference type="GO" id="GO:0008233">
    <property type="term" value="F:peptidase activity"/>
    <property type="evidence" value="ECO:0007669"/>
    <property type="project" value="UniProtKB-KW"/>
</dbReference>
<name>A0A212TE09_9BURK</name>
<accession>A0A212TE09</accession>
<proteinExistence type="predicted"/>
<dbReference type="GO" id="GO:0006508">
    <property type="term" value="P:proteolysis"/>
    <property type="evidence" value="ECO:0007669"/>
    <property type="project" value="UniProtKB-KW"/>
</dbReference>
<dbReference type="InterPro" id="IPR011765">
    <property type="entry name" value="Pept_M16_N"/>
</dbReference>
<dbReference type="InterPro" id="IPR011249">
    <property type="entry name" value="Metalloenz_LuxS/M16"/>
</dbReference>
<keyword evidence="4" id="KW-0645">Protease</keyword>
<feature type="domain" description="Peptidase M16 C-terminal" evidence="3">
    <location>
        <begin position="190"/>
        <end position="369"/>
    </location>
</feature>
<organism evidence="4 5">
    <name type="scientific">Polynucleobacter victoriensis</name>
    <dbReference type="NCBI Taxonomy" id="2049319"/>
    <lineage>
        <taxon>Bacteria</taxon>
        <taxon>Pseudomonadati</taxon>
        <taxon>Pseudomonadota</taxon>
        <taxon>Betaproteobacteria</taxon>
        <taxon>Burkholderiales</taxon>
        <taxon>Burkholderiaceae</taxon>
        <taxon>Polynucleobacter</taxon>
    </lineage>
</organism>
<dbReference type="InterPro" id="IPR007863">
    <property type="entry name" value="Peptidase_M16_C"/>
</dbReference>
<evidence type="ECO:0000259" key="3">
    <source>
        <dbReference type="Pfam" id="PF05193"/>
    </source>
</evidence>
<dbReference type="Pfam" id="PF00675">
    <property type="entry name" value="Peptidase_M16"/>
    <property type="match status" value="1"/>
</dbReference>
<dbReference type="RefSeq" id="WP_088812899.1">
    <property type="nucleotide sequence ID" value="NZ_FYEX01000001.1"/>
</dbReference>
<evidence type="ECO:0000313" key="4">
    <source>
        <dbReference type="EMBL" id="SNC64287.1"/>
    </source>
</evidence>
<dbReference type="Gene3D" id="3.30.830.10">
    <property type="entry name" value="Metalloenzyme, LuxS/M16 peptidase-like"/>
    <property type="match status" value="2"/>
</dbReference>
<dbReference type="Proteomes" id="UP000197215">
    <property type="component" value="Unassembled WGS sequence"/>
</dbReference>
<evidence type="ECO:0000256" key="1">
    <source>
        <dbReference type="SAM" id="SignalP"/>
    </source>
</evidence>
<evidence type="ECO:0000313" key="5">
    <source>
        <dbReference type="Proteomes" id="UP000197215"/>
    </source>
</evidence>
<feature type="signal peptide" evidence="1">
    <location>
        <begin position="1"/>
        <end position="18"/>
    </location>
</feature>
<keyword evidence="4" id="KW-0378">Hydrolase</keyword>
<gene>
    <name evidence="4" type="ORF">SAMN06295916_1060</name>
</gene>
<evidence type="ECO:0000259" key="2">
    <source>
        <dbReference type="Pfam" id="PF00675"/>
    </source>
</evidence>
<dbReference type="OrthoDB" id="9811314at2"/>
<feature type="domain" description="Peptidase M16 N-terminal" evidence="2">
    <location>
        <begin position="39"/>
        <end position="182"/>
    </location>
</feature>
<dbReference type="PANTHER" id="PTHR11851">
    <property type="entry name" value="METALLOPROTEASE"/>
    <property type="match status" value="1"/>
</dbReference>
<reference evidence="4 5" key="1">
    <citation type="submission" date="2017-06" db="EMBL/GenBank/DDBJ databases">
        <authorList>
            <person name="Kim H.J."/>
            <person name="Triplett B.A."/>
        </authorList>
    </citation>
    <scope>NUCLEOTIDE SEQUENCE [LARGE SCALE GENOMIC DNA]</scope>
    <source>
        <strain evidence="4 5">MWH-VicM1</strain>
    </source>
</reference>
<feature type="chain" id="PRO_5011717434" evidence="1">
    <location>
        <begin position="19"/>
        <end position="436"/>
    </location>
</feature>
<sequence length="436" mass="48179">MRYLIYFLGLIASFSVQASTAIEHWVNHDGVSIYLVEAKTIPMVDVQVDWPVGSASDPQLKIGLASMTAALIDKGAVVNKKVLTEAAISDRLADLGAVLSFNAGAERTSMRIRSLSDVKRINELISLTAQILKEPLFDSKVLSREKDRTIMGIKEAQIKPEVILSKEFDRQIYGSHPYGLSTSIDTVQAITQKDVRDFYFNRYAKKGVKVSIVGDIDKASADELVKKLLSSLPREAKLKQSVAEVALFQPNSSKIIKIPHNAQQAHISMGMPTISRKHPDYFPMLVGNYILGGGGFVSRLVKEVREKRGLAYSVYSYVSPGRQVGPYVAGMQTQKSQADLAVDVMKKTISEFIDHGPTDEEMMAAKNNLINGFPLRIDSNRKILENVASIAWNDLPLDTLDTWRDQLKAVTKEQVNAAFKAHLDMNRMATVVVGAP</sequence>
<dbReference type="SUPFAM" id="SSF63411">
    <property type="entry name" value="LuxS/MPP-like metallohydrolase"/>
    <property type="match status" value="2"/>
</dbReference>